<dbReference type="AlphaFoldDB" id="A0A4R9G8M4"/>
<dbReference type="RefSeq" id="WP_135585645.1">
    <property type="nucleotide sequence ID" value="NZ_RQEP01000005.1"/>
</dbReference>
<name>A0A4R9G8M4_9LEPT</name>
<reference evidence="1" key="1">
    <citation type="journal article" date="2019" name="PLoS Negl. Trop. Dis.">
        <title>Revisiting the worldwide diversity of Leptospira species in the environment.</title>
        <authorList>
            <person name="Vincent A.T."/>
            <person name="Schiettekatte O."/>
            <person name="Bourhy P."/>
            <person name="Veyrier F.J."/>
            <person name="Picardeau M."/>
        </authorList>
    </citation>
    <scope>NUCLEOTIDE SEQUENCE [LARGE SCALE GENOMIC DNA]</scope>
    <source>
        <strain evidence="1">SSS9</strain>
    </source>
</reference>
<sequence length="118" mass="13248">MLSYIRIFLSTFGLISLHLGCHSTILIHKVDTLPVAHMEKPPKPEKDLKQSSTLFGIYLISEKEEASCKNQIPAEVRLVTGFGDSIIHFLIGPLYNTKTVMVYCRSLLILDGKSNWGE</sequence>
<organism evidence="1 2">
    <name type="scientific">Leptospira semungkisensis</name>
    <dbReference type="NCBI Taxonomy" id="2484985"/>
    <lineage>
        <taxon>Bacteria</taxon>
        <taxon>Pseudomonadati</taxon>
        <taxon>Spirochaetota</taxon>
        <taxon>Spirochaetia</taxon>
        <taxon>Leptospirales</taxon>
        <taxon>Leptospiraceae</taxon>
        <taxon>Leptospira</taxon>
    </lineage>
</organism>
<evidence type="ECO:0000313" key="1">
    <source>
        <dbReference type="EMBL" id="TGK07615.1"/>
    </source>
</evidence>
<comment type="caution">
    <text evidence="1">The sequence shown here is derived from an EMBL/GenBank/DDBJ whole genome shotgun (WGS) entry which is preliminary data.</text>
</comment>
<protein>
    <submittedName>
        <fullName evidence="1">Uncharacterized protein</fullName>
    </submittedName>
</protein>
<dbReference type="OrthoDB" id="333421at2"/>
<evidence type="ECO:0000313" key="2">
    <source>
        <dbReference type="Proteomes" id="UP000297453"/>
    </source>
</evidence>
<dbReference type="NCBIfam" id="NF047524">
    <property type="entry name" value="LIC_10461_domain"/>
    <property type="match status" value="1"/>
</dbReference>
<dbReference type="EMBL" id="RQEP01000005">
    <property type="protein sequence ID" value="TGK07615.1"/>
    <property type="molecule type" value="Genomic_DNA"/>
</dbReference>
<proteinExistence type="predicted"/>
<keyword evidence="2" id="KW-1185">Reference proteome</keyword>
<accession>A0A4R9G8M4</accession>
<gene>
    <name evidence="1" type="ORF">EHO59_05815</name>
</gene>
<dbReference type="Proteomes" id="UP000297453">
    <property type="component" value="Unassembled WGS sequence"/>
</dbReference>